<comment type="similarity">
    <text evidence="2">Belongs to the HPr family.</text>
</comment>
<dbReference type="InterPro" id="IPR000032">
    <property type="entry name" value="HPr-like"/>
</dbReference>
<dbReference type="InterPro" id="IPR002114">
    <property type="entry name" value="PTS_HPr_Ser_P_site"/>
</dbReference>
<keyword evidence="3" id="KW-0963">Cytoplasm</keyword>
<proteinExistence type="inferred from homology"/>
<evidence type="ECO:0000256" key="2">
    <source>
        <dbReference type="ARBA" id="ARBA00010736"/>
    </source>
</evidence>
<reference evidence="9 10" key="1">
    <citation type="submission" date="2018-11" db="EMBL/GenBank/DDBJ databases">
        <title>Genomic Encyclopedia of Type Strains, Phase IV (KMG-IV): sequencing the most valuable type-strain genomes for metagenomic binning, comparative biology and taxonomic classification.</title>
        <authorList>
            <person name="Goeker M."/>
        </authorList>
    </citation>
    <scope>NUCLEOTIDE SEQUENCE [LARGE SCALE GENOMIC DNA]</scope>
    <source>
        <strain evidence="9 10">DSM 21945</strain>
    </source>
</reference>
<dbReference type="PROSITE" id="PS00589">
    <property type="entry name" value="PTS_HPR_SER"/>
    <property type="match status" value="1"/>
</dbReference>
<dbReference type="EMBL" id="RJUL01000001">
    <property type="protein sequence ID" value="ROQ30812.1"/>
    <property type="molecule type" value="Genomic_DNA"/>
</dbReference>
<evidence type="ECO:0000256" key="1">
    <source>
        <dbReference type="ARBA" id="ARBA00004496"/>
    </source>
</evidence>
<evidence type="ECO:0000256" key="4">
    <source>
        <dbReference type="ARBA" id="ARBA00022683"/>
    </source>
</evidence>
<protein>
    <recommendedName>
        <fullName evidence="6">Phosphocarrier protein NPr</fullName>
    </recommendedName>
    <alternativeName>
        <fullName evidence="7">Nitrogen-related HPr</fullName>
    </alternativeName>
</protein>
<dbReference type="GO" id="GO:0009401">
    <property type="term" value="P:phosphoenolpyruvate-dependent sugar phosphotransferase system"/>
    <property type="evidence" value="ECO:0007669"/>
    <property type="project" value="UniProtKB-KW"/>
</dbReference>
<name>A0A3N1PH62_9GAMM</name>
<accession>A0A3N1PH62</accession>
<dbReference type="SUPFAM" id="SSF55594">
    <property type="entry name" value="HPr-like"/>
    <property type="match status" value="1"/>
</dbReference>
<gene>
    <name evidence="9" type="ORF">EDC28_101505</name>
</gene>
<organism evidence="9 10">
    <name type="scientific">Gallaecimonas pentaromativorans</name>
    <dbReference type="NCBI Taxonomy" id="584787"/>
    <lineage>
        <taxon>Bacteria</taxon>
        <taxon>Pseudomonadati</taxon>
        <taxon>Pseudomonadota</taxon>
        <taxon>Gammaproteobacteria</taxon>
        <taxon>Enterobacterales</taxon>
        <taxon>Gallaecimonadaceae</taxon>
        <taxon>Gallaecimonas</taxon>
    </lineage>
</organism>
<dbReference type="PROSITE" id="PS00369">
    <property type="entry name" value="PTS_HPR_HIS"/>
    <property type="match status" value="1"/>
</dbReference>
<dbReference type="GO" id="GO:0005737">
    <property type="term" value="C:cytoplasm"/>
    <property type="evidence" value="ECO:0007669"/>
    <property type="project" value="UniProtKB-SubCell"/>
</dbReference>
<evidence type="ECO:0000313" key="9">
    <source>
        <dbReference type="EMBL" id="ROQ30812.1"/>
    </source>
</evidence>
<keyword evidence="10" id="KW-1185">Reference proteome</keyword>
<evidence type="ECO:0000256" key="3">
    <source>
        <dbReference type="ARBA" id="ARBA00022490"/>
    </source>
</evidence>
<sequence length="91" mass="9661">MSRLSRTLILKNKLGLHARAATQLVKLSQQFDASILLEAKGREANADSVLGLLLLEGHQGQPVTLHCEGPDAEAALNAASALIDAGFDEEQ</sequence>
<dbReference type="PANTHER" id="PTHR33705:SF2">
    <property type="entry name" value="PHOSPHOCARRIER PROTEIN NPR"/>
    <property type="match status" value="1"/>
</dbReference>
<dbReference type="Pfam" id="PF00381">
    <property type="entry name" value="PTS-HPr"/>
    <property type="match status" value="1"/>
</dbReference>
<dbReference type="OrthoDB" id="9798965at2"/>
<dbReference type="InterPro" id="IPR050399">
    <property type="entry name" value="HPr"/>
</dbReference>
<dbReference type="AlphaFoldDB" id="A0A3N1PH62"/>
<dbReference type="RefSeq" id="WP_050659065.1">
    <property type="nucleotide sequence ID" value="NZ_JBLXAC010000002.1"/>
</dbReference>
<dbReference type="STRING" id="584787.GCA_001247655_03599"/>
<feature type="domain" description="HPr" evidence="8">
    <location>
        <begin position="3"/>
        <end position="90"/>
    </location>
</feature>
<evidence type="ECO:0000256" key="7">
    <source>
        <dbReference type="ARBA" id="ARBA00041734"/>
    </source>
</evidence>
<dbReference type="InterPro" id="IPR035895">
    <property type="entry name" value="HPr-like_sf"/>
</dbReference>
<evidence type="ECO:0000256" key="6">
    <source>
        <dbReference type="ARBA" id="ARBA00040081"/>
    </source>
</evidence>
<dbReference type="Gene3D" id="3.30.1340.10">
    <property type="entry name" value="HPr-like"/>
    <property type="match status" value="1"/>
</dbReference>
<dbReference type="Proteomes" id="UP000268033">
    <property type="component" value="Unassembled WGS sequence"/>
</dbReference>
<dbReference type="PRINTS" id="PR00107">
    <property type="entry name" value="PHOSPHOCPHPR"/>
</dbReference>
<comment type="subcellular location">
    <subcellularLocation>
        <location evidence="1">Cytoplasm</location>
    </subcellularLocation>
</comment>
<dbReference type="NCBIfam" id="TIGR01003">
    <property type="entry name" value="PTS_HPr_family"/>
    <property type="match status" value="1"/>
</dbReference>
<evidence type="ECO:0000256" key="5">
    <source>
        <dbReference type="ARBA" id="ARBA00037424"/>
    </source>
</evidence>
<dbReference type="InterPro" id="IPR001020">
    <property type="entry name" value="PTS_HPr_His_P_site"/>
</dbReference>
<evidence type="ECO:0000259" key="8">
    <source>
        <dbReference type="PROSITE" id="PS51350"/>
    </source>
</evidence>
<dbReference type="PANTHER" id="PTHR33705">
    <property type="entry name" value="PHOSPHOCARRIER PROTEIN HPR"/>
    <property type="match status" value="1"/>
</dbReference>
<keyword evidence="4" id="KW-0598">Phosphotransferase system</keyword>
<evidence type="ECO:0000313" key="10">
    <source>
        <dbReference type="Proteomes" id="UP000268033"/>
    </source>
</evidence>
<comment type="caution">
    <text evidence="9">The sequence shown here is derived from an EMBL/GenBank/DDBJ whole genome shotgun (WGS) entry which is preliminary data.</text>
</comment>
<dbReference type="PROSITE" id="PS51350">
    <property type="entry name" value="PTS_HPR_DOM"/>
    <property type="match status" value="1"/>
</dbReference>
<comment type="function">
    <text evidence="5">Component of the phosphoenolpyruvate-dependent nitrogen-metabolic phosphotransferase system (nitrogen-metabolic PTS), that seems to be involved in regulating nitrogen metabolism. The phosphoryl group from phosphoenolpyruvate (PEP) is transferred to the phosphoryl carrier protein NPr by enzyme I-Ntr. Phospho-NPr then transfers it to EIIA-Ntr. Could function in the transcriptional regulation of sigma-54 dependent operons in conjunction with the NPr (PtsO) and EIIA-Ntr (PtsN) proteins.</text>
</comment>